<proteinExistence type="predicted"/>
<reference evidence="2" key="1">
    <citation type="journal article" date="2019" name="Int. J. Syst. Evol. Microbiol.">
        <title>The Global Catalogue of Microorganisms (GCM) 10K type strain sequencing project: providing services to taxonomists for standard genome sequencing and annotation.</title>
        <authorList>
            <consortium name="The Broad Institute Genomics Platform"/>
            <consortium name="The Broad Institute Genome Sequencing Center for Infectious Disease"/>
            <person name="Wu L."/>
            <person name="Ma J."/>
        </authorList>
    </citation>
    <scope>NUCLEOTIDE SEQUENCE [LARGE SCALE GENOMIC DNA]</scope>
    <source>
        <strain evidence="2">JCM 16545</strain>
    </source>
</reference>
<protein>
    <recommendedName>
        <fullName evidence="3">Roadblock/LAMTOR2 domain-containing protein</fullName>
    </recommendedName>
</protein>
<gene>
    <name evidence="1" type="ORF">ACFSQZ_04275</name>
</gene>
<keyword evidence="2" id="KW-1185">Reference proteome</keyword>
<organism evidence="1 2">
    <name type="scientific">Rubritalea spongiae</name>
    <dbReference type="NCBI Taxonomy" id="430797"/>
    <lineage>
        <taxon>Bacteria</taxon>
        <taxon>Pseudomonadati</taxon>
        <taxon>Verrucomicrobiota</taxon>
        <taxon>Verrucomicrobiia</taxon>
        <taxon>Verrucomicrobiales</taxon>
        <taxon>Rubritaleaceae</taxon>
        <taxon>Rubritalea</taxon>
    </lineage>
</organism>
<evidence type="ECO:0000313" key="2">
    <source>
        <dbReference type="Proteomes" id="UP001597297"/>
    </source>
</evidence>
<dbReference type="EMBL" id="JBHUJC010000011">
    <property type="protein sequence ID" value="MFD2275677.1"/>
    <property type="molecule type" value="Genomic_DNA"/>
</dbReference>
<comment type="caution">
    <text evidence="1">The sequence shown here is derived from an EMBL/GenBank/DDBJ whole genome shotgun (WGS) entry which is preliminary data.</text>
</comment>
<evidence type="ECO:0008006" key="3">
    <source>
        <dbReference type="Google" id="ProtNLM"/>
    </source>
</evidence>
<accession>A0ABW5E049</accession>
<sequence>MDSIKPWLDTEELNRLANALMKPVAQAEKNPIRSKASQALAKASAIAKKAGLVESTKLRQAELPELAAWLNDNAKCEGLCVIDRDGDILHSAMPNEEWTHLAVIAATDGRRLEAGRSMSLRMKVSAKNYLQFIGVNTVRGSLLVGLLTRNLLKDEQLKEFAALVEQISGADQVQQ</sequence>
<name>A0ABW5E049_9BACT</name>
<dbReference type="Proteomes" id="UP001597297">
    <property type="component" value="Unassembled WGS sequence"/>
</dbReference>
<dbReference type="RefSeq" id="WP_377094817.1">
    <property type="nucleotide sequence ID" value="NZ_JBHSJM010000001.1"/>
</dbReference>
<evidence type="ECO:0000313" key="1">
    <source>
        <dbReference type="EMBL" id="MFD2275677.1"/>
    </source>
</evidence>